<protein>
    <submittedName>
        <fullName evidence="2">Uncharacterized protein</fullName>
    </submittedName>
</protein>
<feature type="region of interest" description="Disordered" evidence="1">
    <location>
        <begin position="68"/>
        <end position="92"/>
    </location>
</feature>
<accession>A0A1X7U2U2</accession>
<proteinExistence type="predicted"/>
<feature type="compositionally biased region" description="Basic and acidic residues" evidence="1">
    <location>
        <begin position="78"/>
        <end position="92"/>
    </location>
</feature>
<dbReference type="EnsemblMetazoa" id="Aqu2.1.21751_001">
    <property type="protein sequence ID" value="Aqu2.1.21751_001"/>
    <property type="gene ID" value="Aqu2.1.21751"/>
</dbReference>
<evidence type="ECO:0000313" key="2">
    <source>
        <dbReference type="EnsemblMetazoa" id="Aqu2.1.21751_001"/>
    </source>
</evidence>
<organism evidence="2">
    <name type="scientific">Amphimedon queenslandica</name>
    <name type="common">Sponge</name>
    <dbReference type="NCBI Taxonomy" id="400682"/>
    <lineage>
        <taxon>Eukaryota</taxon>
        <taxon>Metazoa</taxon>
        <taxon>Porifera</taxon>
        <taxon>Demospongiae</taxon>
        <taxon>Heteroscleromorpha</taxon>
        <taxon>Haplosclerida</taxon>
        <taxon>Niphatidae</taxon>
        <taxon>Amphimedon</taxon>
    </lineage>
</organism>
<dbReference type="AlphaFoldDB" id="A0A1X7U2U2"/>
<evidence type="ECO:0000256" key="1">
    <source>
        <dbReference type="SAM" id="MobiDB-lite"/>
    </source>
</evidence>
<dbReference type="InParanoid" id="A0A1X7U2U2"/>
<reference evidence="2" key="1">
    <citation type="submission" date="2017-05" db="UniProtKB">
        <authorList>
            <consortium name="EnsemblMetazoa"/>
        </authorList>
    </citation>
    <scope>IDENTIFICATION</scope>
</reference>
<name>A0A1X7U2U2_AMPQE</name>
<sequence>MIEIHSNFLHNIHVSTCTCITKFFPSKHTIHWHMHSSVLTISLSDILSLLDKESNIVSGFDNPPVYTKGRARSSLGHETLRERERAVKKGER</sequence>